<feature type="region of interest" description="Disordered" evidence="1">
    <location>
        <begin position="1"/>
        <end position="121"/>
    </location>
</feature>
<proteinExistence type="predicted"/>
<evidence type="ECO:0000313" key="2">
    <source>
        <dbReference type="EMBL" id="CAK8985927.1"/>
    </source>
</evidence>
<dbReference type="Proteomes" id="UP001642484">
    <property type="component" value="Unassembled WGS sequence"/>
</dbReference>
<name>A0ABP0H773_9DINO</name>
<evidence type="ECO:0000313" key="3">
    <source>
        <dbReference type="Proteomes" id="UP001642484"/>
    </source>
</evidence>
<reference evidence="2 3" key="1">
    <citation type="submission" date="2024-02" db="EMBL/GenBank/DDBJ databases">
        <authorList>
            <person name="Chen Y."/>
            <person name="Shah S."/>
            <person name="Dougan E. K."/>
            <person name="Thang M."/>
            <person name="Chan C."/>
        </authorList>
    </citation>
    <scope>NUCLEOTIDE SEQUENCE [LARGE SCALE GENOMIC DNA]</scope>
</reference>
<dbReference type="EMBL" id="CAXAMN010000016">
    <property type="protein sequence ID" value="CAK8985927.1"/>
    <property type="molecule type" value="Genomic_DNA"/>
</dbReference>
<evidence type="ECO:0000256" key="1">
    <source>
        <dbReference type="SAM" id="MobiDB-lite"/>
    </source>
</evidence>
<accession>A0ABP0H773</accession>
<sequence>VAEVQRADSINPDNVDTLPLPMETEEPAGDQGEHKDIEDEGEEEKPMEVDVHVEPNSAQLEVMEVPSGQKTEKPEEPHEVQEGEAEKPEEPHEVQEGQPEKPEEPHAEESKMEKVDHVAGQ</sequence>
<comment type="caution">
    <text evidence="2">The sequence shown here is derived from an EMBL/GenBank/DDBJ whole genome shotgun (WGS) entry which is preliminary data.</text>
</comment>
<protein>
    <submittedName>
        <fullName evidence="2">Uncharacterized protein</fullName>
    </submittedName>
</protein>
<feature type="non-terminal residue" evidence="2">
    <location>
        <position position="121"/>
    </location>
</feature>
<keyword evidence="3" id="KW-1185">Reference proteome</keyword>
<gene>
    <name evidence="2" type="ORF">CCMP2556_LOCUS328</name>
</gene>
<feature type="compositionally biased region" description="Basic and acidic residues" evidence="1">
    <location>
        <begin position="70"/>
        <end position="121"/>
    </location>
</feature>
<organism evidence="2 3">
    <name type="scientific">Durusdinium trenchii</name>
    <dbReference type="NCBI Taxonomy" id="1381693"/>
    <lineage>
        <taxon>Eukaryota</taxon>
        <taxon>Sar</taxon>
        <taxon>Alveolata</taxon>
        <taxon>Dinophyceae</taxon>
        <taxon>Suessiales</taxon>
        <taxon>Symbiodiniaceae</taxon>
        <taxon>Durusdinium</taxon>
    </lineage>
</organism>
<feature type="compositionally biased region" description="Basic and acidic residues" evidence="1">
    <location>
        <begin position="44"/>
        <end position="53"/>
    </location>
</feature>
<feature type="non-terminal residue" evidence="2">
    <location>
        <position position="1"/>
    </location>
</feature>